<dbReference type="InterPro" id="IPR036554">
    <property type="entry name" value="GHMP_kinase_C_sf"/>
</dbReference>
<dbReference type="AlphaFoldDB" id="A0A4P7UPJ2"/>
<dbReference type="InterPro" id="IPR004424">
    <property type="entry name" value="IspE"/>
</dbReference>
<dbReference type="InterPro" id="IPR014721">
    <property type="entry name" value="Ribsml_uS5_D2-typ_fold_subgr"/>
</dbReference>
<feature type="active site" evidence="9">
    <location>
        <position position="9"/>
    </location>
</feature>
<dbReference type="PANTHER" id="PTHR43527">
    <property type="entry name" value="4-DIPHOSPHOCYTIDYL-2-C-METHYL-D-ERYTHRITOL KINASE, CHLOROPLASTIC"/>
    <property type="match status" value="1"/>
</dbReference>
<gene>
    <name evidence="9" type="primary">ispE</name>
    <name evidence="12" type="ORF">DDIC_06090</name>
</gene>
<dbReference type="Gene3D" id="3.30.230.10">
    <property type="match status" value="1"/>
</dbReference>
<evidence type="ECO:0000259" key="11">
    <source>
        <dbReference type="Pfam" id="PF08544"/>
    </source>
</evidence>
<dbReference type="PANTHER" id="PTHR43527:SF2">
    <property type="entry name" value="4-DIPHOSPHOCYTIDYL-2-C-METHYL-D-ERYTHRITOL KINASE, CHLOROPLASTIC"/>
    <property type="match status" value="1"/>
</dbReference>
<dbReference type="InterPro" id="IPR013750">
    <property type="entry name" value="GHMP_kinase_C_dom"/>
</dbReference>
<dbReference type="Pfam" id="PF08544">
    <property type="entry name" value="GHMP_kinases_C"/>
    <property type="match status" value="1"/>
</dbReference>
<dbReference type="Pfam" id="PF00288">
    <property type="entry name" value="GHMP_kinases_N"/>
    <property type="match status" value="1"/>
</dbReference>
<evidence type="ECO:0000256" key="8">
    <source>
        <dbReference type="ARBA" id="ARBA00032554"/>
    </source>
</evidence>
<dbReference type="Proteomes" id="UP000297065">
    <property type="component" value="Chromosome"/>
</dbReference>
<evidence type="ECO:0000256" key="7">
    <source>
        <dbReference type="ARBA" id="ARBA00022840"/>
    </source>
</evidence>
<dbReference type="InterPro" id="IPR006204">
    <property type="entry name" value="GHMP_kinase_N_dom"/>
</dbReference>
<evidence type="ECO:0000256" key="9">
    <source>
        <dbReference type="HAMAP-Rule" id="MF_00061"/>
    </source>
</evidence>
<dbReference type="SUPFAM" id="SSF54211">
    <property type="entry name" value="Ribosomal protein S5 domain 2-like"/>
    <property type="match status" value="1"/>
</dbReference>
<comment type="pathway">
    <text evidence="9">Isoprenoid biosynthesis; isopentenyl diphosphate biosynthesis via DXP pathway; isopentenyl diphosphate from 1-deoxy-D-xylulose 5-phosphate: step 3/6.</text>
</comment>
<dbReference type="OrthoDB" id="9809438at2"/>
<keyword evidence="7 9" id="KW-0067">ATP-binding</keyword>
<evidence type="ECO:0000313" key="13">
    <source>
        <dbReference type="Proteomes" id="UP000297065"/>
    </source>
</evidence>
<dbReference type="RefSeq" id="WP_136399617.1">
    <property type="nucleotide sequence ID" value="NZ_CP036295.1"/>
</dbReference>
<evidence type="ECO:0000313" key="12">
    <source>
        <dbReference type="EMBL" id="QCC85452.1"/>
    </source>
</evidence>
<dbReference type="HAMAP" id="MF_00061">
    <property type="entry name" value="IspE"/>
    <property type="match status" value="1"/>
</dbReference>
<dbReference type="NCBIfam" id="TIGR00154">
    <property type="entry name" value="ispE"/>
    <property type="match status" value="1"/>
</dbReference>
<dbReference type="UniPathway" id="UPA00056">
    <property type="reaction ID" value="UER00094"/>
</dbReference>
<dbReference type="SUPFAM" id="SSF55060">
    <property type="entry name" value="GHMP Kinase, C-terminal domain"/>
    <property type="match status" value="1"/>
</dbReference>
<feature type="domain" description="GHMP kinase N-terminal" evidence="10">
    <location>
        <begin position="66"/>
        <end position="141"/>
    </location>
</feature>
<evidence type="ECO:0000256" key="1">
    <source>
        <dbReference type="ARBA" id="ARBA00009684"/>
    </source>
</evidence>
<evidence type="ECO:0000256" key="3">
    <source>
        <dbReference type="ARBA" id="ARBA00017473"/>
    </source>
</evidence>
<dbReference type="Gene3D" id="3.30.70.890">
    <property type="entry name" value="GHMP kinase, C-terminal domain"/>
    <property type="match status" value="1"/>
</dbReference>
<comment type="catalytic activity">
    <reaction evidence="9">
        <text>4-CDP-2-C-methyl-D-erythritol + ATP = 4-CDP-2-C-methyl-D-erythritol 2-phosphate + ADP + H(+)</text>
        <dbReference type="Rhea" id="RHEA:18437"/>
        <dbReference type="ChEBI" id="CHEBI:15378"/>
        <dbReference type="ChEBI" id="CHEBI:30616"/>
        <dbReference type="ChEBI" id="CHEBI:57823"/>
        <dbReference type="ChEBI" id="CHEBI:57919"/>
        <dbReference type="ChEBI" id="CHEBI:456216"/>
        <dbReference type="EC" id="2.7.1.148"/>
    </reaction>
</comment>
<dbReference type="EMBL" id="CP036295">
    <property type="protein sequence ID" value="QCC85452.1"/>
    <property type="molecule type" value="Genomic_DNA"/>
</dbReference>
<accession>A0A4P7UPJ2</accession>
<comment type="similarity">
    <text evidence="1 9">Belongs to the GHMP kinase family. IspE subfamily.</text>
</comment>
<evidence type="ECO:0000259" key="10">
    <source>
        <dbReference type="Pfam" id="PF00288"/>
    </source>
</evidence>
<sequence>MSVVVAGCKVNLGLRITGVRANGYHELDSLFWPLPRPCDRLHIRETGGPAGLVVHCDTPGIDLARNTLTRSYKALADRVPGLPGLEVRLNKGIPTGAGLGGGSSDAAALLRWLNGRLPHPLDEAALAKVALSVGADTPFFLKNAPCRVRGIGEIIEPYAQDELAGMHLVLVCPDIHASTPQAYADYDAAMQASNTIPGQNCLTKPQSKANGTFLSGVRTALDMHNDLEAVVFSRHPQLAEIKANLLRLGAGAVAMSGSGSGIVALFAREFHVESQAAAAMLQGENRRVYAHVL</sequence>
<protein>
    <recommendedName>
        <fullName evidence="3 9">4-diphosphocytidyl-2-C-methyl-D-erythritol kinase</fullName>
        <shortName evidence="9">CMK</shortName>
        <ecNumber evidence="2 9">2.7.1.148</ecNumber>
    </recommendedName>
    <alternativeName>
        <fullName evidence="8 9">4-(cytidine-5'-diphospho)-2-C-methyl-D-erythritol kinase</fullName>
    </alternativeName>
</protein>
<keyword evidence="9" id="KW-0414">Isoprene biosynthesis</keyword>
<keyword evidence="4 9" id="KW-0808">Transferase</keyword>
<feature type="domain" description="GHMP kinase C-terminal" evidence="11">
    <location>
        <begin position="223"/>
        <end position="277"/>
    </location>
</feature>
<evidence type="ECO:0000256" key="2">
    <source>
        <dbReference type="ARBA" id="ARBA00012052"/>
    </source>
</evidence>
<dbReference type="PIRSF" id="PIRSF010376">
    <property type="entry name" value="IspE"/>
    <property type="match status" value="1"/>
</dbReference>
<keyword evidence="5 9" id="KW-0547">Nucleotide-binding</keyword>
<dbReference type="GO" id="GO:0005524">
    <property type="term" value="F:ATP binding"/>
    <property type="evidence" value="ECO:0007669"/>
    <property type="project" value="UniProtKB-UniRule"/>
</dbReference>
<reference evidence="12 13" key="1">
    <citation type="submission" date="2019-02" db="EMBL/GenBank/DDBJ databases">
        <title>Complete Genome Sequence of Desulfovibrio desulfuricans IC1, a Sulfonate Utilizing Anaerobe.</title>
        <authorList>
            <person name="Day L.A."/>
            <person name="De Leon K.B."/>
            <person name="Wall J.D."/>
        </authorList>
    </citation>
    <scope>NUCLEOTIDE SEQUENCE [LARGE SCALE GENOMIC DNA]</scope>
    <source>
        <strain evidence="12 13">IC1</strain>
    </source>
</reference>
<organism evidence="12 13">
    <name type="scientific">Desulfovibrio desulfuricans</name>
    <dbReference type="NCBI Taxonomy" id="876"/>
    <lineage>
        <taxon>Bacteria</taxon>
        <taxon>Pseudomonadati</taxon>
        <taxon>Thermodesulfobacteriota</taxon>
        <taxon>Desulfovibrionia</taxon>
        <taxon>Desulfovibrionales</taxon>
        <taxon>Desulfovibrionaceae</taxon>
        <taxon>Desulfovibrio</taxon>
    </lineage>
</organism>
<evidence type="ECO:0000256" key="5">
    <source>
        <dbReference type="ARBA" id="ARBA00022741"/>
    </source>
</evidence>
<dbReference type="InterPro" id="IPR020568">
    <property type="entry name" value="Ribosomal_Su5_D2-typ_SF"/>
</dbReference>
<keyword evidence="6 9" id="KW-0418">Kinase</keyword>
<dbReference type="GO" id="GO:0050515">
    <property type="term" value="F:4-(cytidine 5'-diphospho)-2-C-methyl-D-erythritol kinase activity"/>
    <property type="evidence" value="ECO:0007669"/>
    <property type="project" value="UniProtKB-UniRule"/>
</dbReference>
<evidence type="ECO:0000256" key="4">
    <source>
        <dbReference type="ARBA" id="ARBA00022679"/>
    </source>
</evidence>
<dbReference type="EC" id="2.7.1.148" evidence="2 9"/>
<comment type="function">
    <text evidence="9">Catalyzes the phosphorylation of the position 2 hydroxy group of 4-diphosphocytidyl-2C-methyl-D-erythritol.</text>
</comment>
<proteinExistence type="inferred from homology"/>
<dbReference type="GO" id="GO:0019288">
    <property type="term" value="P:isopentenyl diphosphate biosynthetic process, methylerythritol 4-phosphate pathway"/>
    <property type="evidence" value="ECO:0007669"/>
    <property type="project" value="UniProtKB-UniRule"/>
</dbReference>
<evidence type="ECO:0000256" key="6">
    <source>
        <dbReference type="ARBA" id="ARBA00022777"/>
    </source>
</evidence>
<name>A0A4P7UPJ2_DESDE</name>
<feature type="binding site" evidence="9">
    <location>
        <begin position="94"/>
        <end position="104"/>
    </location>
    <ligand>
        <name>ATP</name>
        <dbReference type="ChEBI" id="CHEBI:30616"/>
    </ligand>
</feature>
<dbReference type="GO" id="GO:0016114">
    <property type="term" value="P:terpenoid biosynthetic process"/>
    <property type="evidence" value="ECO:0007669"/>
    <property type="project" value="UniProtKB-UniRule"/>
</dbReference>
<feature type="active site" evidence="9">
    <location>
        <position position="136"/>
    </location>
</feature>